<comment type="cofactor">
    <cofactor evidence="3">
        <name>a divalent metal cation</name>
        <dbReference type="ChEBI" id="CHEBI:60240"/>
    </cofactor>
</comment>
<evidence type="ECO:0000256" key="9">
    <source>
        <dbReference type="ARBA" id="ARBA00016549"/>
    </source>
</evidence>
<feature type="binding site" evidence="18">
    <location>
        <position position="118"/>
    </location>
    <ligand>
        <name>Mg(2+)</name>
        <dbReference type="ChEBI" id="CHEBI:18420"/>
    </ligand>
</feature>
<evidence type="ECO:0000256" key="18">
    <source>
        <dbReference type="PIRSR" id="PIRSR605493-1"/>
    </source>
</evidence>
<gene>
    <name evidence="19" type="ORF">CBW46_007545</name>
</gene>
<dbReference type="Pfam" id="PF03737">
    <property type="entry name" value="RraA-like"/>
    <property type="match status" value="1"/>
</dbReference>
<evidence type="ECO:0000256" key="4">
    <source>
        <dbReference type="ARBA" id="ARBA00008621"/>
    </source>
</evidence>
<comment type="function">
    <text evidence="13">Catalyzes the aldol cleavage of 4-hydroxy-4-methyl-2-oxoglutarate (HMG) into 2 molecules of pyruvate. Also contains a secondary oxaloacetate (OAA) decarboxylase activity due to the common pyruvate enolate transition state formed following C-C bond cleavage in the retro-aldol and decarboxylation reactions.</text>
</comment>
<keyword evidence="12" id="KW-0456">Lyase</keyword>
<comment type="caution">
    <text evidence="19">The sequence shown here is derived from an EMBL/GenBank/DDBJ whole genome shotgun (WGS) entry which is preliminary data.</text>
</comment>
<dbReference type="OrthoDB" id="9784786at2"/>
<comment type="similarity">
    <text evidence="17">Belongs to the LigK/PcmE family.</text>
</comment>
<dbReference type="EMBL" id="NHRJ02000003">
    <property type="protein sequence ID" value="PZE21219.1"/>
    <property type="molecule type" value="Genomic_DNA"/>
</dbReference>
<evidence type="ECO:0000256" key="13">
    <source>
        <dbReference type="ARBA" id="ARBA00025046"/>
    </source>
</evidence>
<dbReference type="FunFam" id="3.50.30.40:FF:000002">
    <property type="entry name" value="4-carboxy-4-hydroxy-2-oxoadipate aldolase/oxaloacetate decarboxylase"/>
    <property type="match status" value="1"/>
</dbReference>
<dbReference type="NCBIfam" id="NF006731">
    <property type="entry name" value="PRK09262.1"/>
    <property type="match status" value="1"/>
</dbReference>
<keyword evidence="10 18" id="KW-0479">Metal-binding</keyword>
<keyword evidence="20" id="KW-1185">Reference proteome</keyword>
<dbReference type="Gene3D" id="3.50.30.40">
    <property type="entry name" value="Ribonuclease E inhibitor RraA/RraA-like"/>
    <property type="match status" value="1"/>
</dbReference>
<feature type="binding site" evidence="18">
    <location>
        <position position="117"/>
    </location>
    <ligand>
        <name>substrate</name>
    </ligand>
</feature>
<sequence length="237" mass="25452">MQKYIVTNIRRPEQETVARFKEHDTSTVYEAQGKIGLLSAQLKPISANSKICGPAVTVICPAGDNLMIHAAIEVCKPGDVLVITTLGESISGMIGELIVLALMKKGVQGVVIDAGVRDVARLRGMGFPVWSKAVYPEGTTKSRGGWVNAPAICGGVQVMPGDLIVADDDGVVVVAQEDISTTLESAVQRVRKEKQTKEKIGRGEISLDFYGLRSVLQQENIVYFDEIPLSEGSSRGL</sequence>
<keyword evidence="11 18" id="KW-0460">Magnesium</keyword>
<feature type="binding site" evidence="18">
    <location>
        <begin position="95"/>
        <end position="98"/>
    </location>
    <ligand>
        <name>substrate</name>
    </ligand>
</feature>
<evidence type="ECO:0000256" key="16">
    <source>
        <dbReference type="ARBA" id="ARBA00047973"/>
    </source>
</evidence>
<dbReference type="GO" id="GO:0047443">
    <property type="term" value="F:4-hydroxy-4-methyl-2-oxoglutarate aldolase activity"/>
    <property type="evidence" value="ECO:0007669"/>
    <property type="project" value="UniProtKB-EC"/>
</dbReference>
<dbReference type="EC" id="4.1.3.17" evidence="7"/>
<evidence type="ECO:0000256" key="17">
    <source>
        <dbReference type="ARBA" id="ARBA00061585"/>
    </source>
</evidence>
<dbReference type="SUPFAM" id="SSF89562">
    <property type="entry name" value="RraA-like"/>
    <property type="match status" value="1"/>
</dbReference>
<dbReference type="EC" id="4.1.1.112" evidence="8"/>
<comment type="catalytic activity">
    <reaction evidence="16">
        <text>oxaloacetate + H(+) = pyruvate + CO2</text>
        <dbReference type="Rhea" id="RHEA:15641"/>
        <dbReference type="ChEBI" id="CHEBI:15361"/>
        <dbReference type="ChEBI" id="CHEBI:15378"/>
        <dbReference type="ChEBI" id="CHEBI:16452"/>
        <dbReference type="ChEBI" id="CHEBI:16526"/>
        <dbReference type="EC" id="4.1.1.112"/>
    </reaction>
</comment>
<dbReference type="AlphaFoldDB" id="A0A2W1N9A6"/>
<dbReference type="GO" id="GO:0019336">
    <property type="term" value="P:phenol-containing compound catabolic process"/>
    <property type="evidence" value="ECO:0007669"/>
    <property type="project" value="UniProtKB-ARBA"/>
</dbReference>
<comment type="similarity">
    <text evidence="4">Belongs to the class II aldolase/RraA-like family.</text>
</comment>
<evidence type="ECO:0000256" key="10">
    <source>
        <dbReference type="ARBA" id="ARBA00022723"/>
    </source>
</evidence>
<comment type="catalytic activity">
    <reaction evidence="1">
        <text>4-hydroxy-4-methyl-2-oxoglutarate = 2 pyruvate</text>
        <dbReference type="Rhea" id="RHEA:22748"/>
        <dbReference type="ChEBI" id="CHEBI:15361"/>
        <dbReference type="ChEBI" id="CHEBI:58276"/>
        <dbReference type="EC" id="4.1.3.17"/>
    </reaction>
</comment>
<evidence type="ECO:0000256" key="15">
    <source>
        <dbReference type="ARBA" id="ARBA00032305"/>
    </source>
</evidence>
<dbReference type="GO" id="GO:0046872">
    <property type="term" value="F:metal ion binding"/>
    <property type="evidence" value="ECO:0007669"/>
    <property type="project" value="UniProtKB-KW"/>
</dbReference>
<evidence type="ECO:0000256" key="14">
    <source>
        <dbReference type="ARBA" id="ARBA00030169"/>
    </source>
</evidence>
<accession>A0A2W1N9A6</accession>
<dbReference type="PANTHER" id="PTHR33254">
    <property type="entry name" value="4-HYDROXY-4-METHYL-2-OXOGLUTARATE ALDOLASE 3-RELATED"/>
    <property type="match status" value="1"/>
</dbReference>
<reference evidence="19" key="1">
    <citation type="submission" date="2018-06" db="EMBL/GenBank/DDBJ databases">
        <title>Paenibacillus xerothermodurans sp. nov. an extremely dry heat resistant spore forming bacterium isolated from the soil of Cape Canaveral, Florida.</title>
        <authorList>
            <person name="Seuylemezian A."/>
            <person name="Kaur N."/>
            <person name="Patil P."/>
            <person name="Patil P."/>
            <person name="Mayilraj S."/>
            <person name="Vaishampayan P."/>
        </authorList>
    </citation>
    <scope>NUCLEOTIDE SEQUENCE [LARGE SCALE GENOMIC DNA]</scope>
    <source>
        <strain evidence="19">ATCC 27380</strain>
    </source>
</reference>
<evidence type="ECO:0000256" key="7">
    <source>
        <dbReference type="ARBA" id="ARBA00012213"/>
    </source>
</evidence>
<comment type="cofactor">
    <cofactor evidence="2 18">
        <name>Mg(2+)</name>
        <dbReference type="ChEBI" id="CHEBI:18420"/>
    </cofactor>
</comment>
<dbReference type="InterPro" id="IPR005493">
    <property type="entry name" value="RraA/RraA-like"/>
</dbReference>
<proteinExistence type="inferred from homology"/>
<evidence type="ECO:0000256" key="1">
    <source>
        <dbReference type="ARBA" id="ARBA00001342"/>
    </source>
</evidence>
<dbReference type="CDD" id="cd16841">
    <property type="entry name" value="RraA_family"/>
    <property type="match status" value="1"/>
</dbReference>
<evidence type="ECO:0000256" key="3">
    <source>
        <dbReference type="ARBA" id="ARBA00001968"/>
    </source>
</evidence>
<evidence type="ECO:0000256" key="5">
    <source>
        <dbReference type="ARBA" id="ARBA00011233"/>
    </source>
</evidence>
<dbReference type="GO" id="GO:0008948">
    <property type="term" value="F:oxaloacetate decarboxylase activity"/>
    <property type="evidence" value="ECO:0007669"/>
    <property type="project" value="UniProtKB-EC"/>
</dbReference>
<evidence type="ECO:0000256" key="11">
    <source>
        <dbReference type="ARBA" id="ARBA00022842"/>
    </source>
</evidence>
<dbReference type="GO" id="GO:0046395">
    <property type="term" value="P:carboxylic acid catabolic process"/>
    <property type="evidence" value="ECO:0007669"/>
    <property type="project" value="UniProtKB-ARBA"/>
</dbReference>
<dbReference type="Proteomes" id="UP000214746">
    <property type="component" value="Unassembled WGS sequence"/>
</dbReference>
<dbReference type="GO" id="GO:0032787">
    <property type="term" value="P:monocarboxylic acid metabolic process"/>
    <property type="evidence" value="ECO:0007669"/>
    <property type="project" value="UniProtKB-ARBA"/>
</dbReference>
<evidence type="ECO:0000256" key="2">
    <source>
        <dbReference type="ARBA" id="ARBA00001946"/>
    </source>
</evidence>
<dbReference type="PANTHER" id="PTHR33254:SF16">
    <property type="entry name" value="BLR3842 PROTEIN"/>
    <property type="match status" value="1"/>
</dbReference>
<dbReference type="RefSeq" id="WP_089199415.1">
    <property type="nucleotide sequence ID" value="NZ_NHRJ02000003.1"/>
</dbReference>
<evidence type="ECO:0000313" key="19">
    <source>
        <dbReference type="EMBL" id="PZE21219.1"/>
    </source>
</evidence>
<comment type="subunit">
    <text evidence="5">Homotrimer.</text>
</comment>
<protein>
    <recommendedName>
        <fullName evidence="9">Putative 4-hydroxy-4-methyl-2-oxoglutarate aldolase</fullName>
        <ecNumber evidence="8">4.1.1.112</ecNumber>
        <ecNumber evidence="7">4.1.3.17</ecNumber>
    </recommendedName>
    <alternativeName>
        <fullName evidence="15">Oxaloacetate decarboxylase</fullName>
    </alternativeName>
    <alternativeName>
        <fullName evidence="14">RraA-like protein</fullName>
    </alternativeName>
</protein>
<evidence type="ECO:0000256" key="12">
    <source>
        <dbReference type="ARBA" id="ARBA00023239"/>
    </source>
</evidence>
<organism evidence="19 20">
    <name type="scientific">Paenibacillus xerothermodurans</name>
    <dbReference type="NCBI Taxonomy" id="1977292"/>
    <lineage>
        <taxon>Bacteria</taxon>
        <taxon>Bacillati</taxon>
        <taxon>Bacillota</taxon>
        <taxon>Bacilli</taxon>
        <taxon>Bacillales</taxon>
        <taxon>Paenibacillaceae</taxon>
        <taxon>Paenibacillus</taxon>
    </lineage>
</organism>
<comment type="subunit">
    <text evidence="6">Homohexamer.</text>
</comment>
<evidence type="ECO:0000256" key="6">
    <source>
        <dbReference type="ARBA" id="ARBA00011643"/>
    </source>
</evidence>
<evidence type="ECO:0000313" key="20">
    <source>
        <dbReference type="Proteomes" id="UP000214746"/>
    </source>
</evidence>
<dbReference type="InterPro" id="IPR036704">
    <property type="entry name" value="RraA/RraA-like_sf"/>
</dbReference>
<evidence type="ECO:0000256" key="8">
    <source>
        <dbReference type="ARBA" id="ARBA00012947"/>
    </source>
</evidence>
<name>A0A2W1N9A6_PAEXE</name>